<organism evidence="3">
    <name type="scientific">marine metagenome</name>
    <dbReference type="NCBI Taxonomy" id="408172"/>
    <lineage>
        <taxon>unclassified sequences</taxon>
        <taxon>metagenomes</taxon>
        <taxon>ecological metagenomes</taxon>
    </lineage>
</organism>
<dbReference type="Pfam" id="PF13561">
    <property type="entry name" value="adh_short_C2"/>
    <property type="match status" value="1"/>
</dbReference>
<dbReference type="InterPro" id="IPR020904">
    <property type="entry name" value="Sc_DH/Rdtase_CS"/>
</dbReference>
<dbReference type="CDD" id="cd05233">
    <property type="entry name" value="SDR_c"/>
    <property type="match status" value="1"/>
</dbReference>
<dbReference type="GO" id="GO:0016491">
    <property type="term" value="F:oxidoreductase activity"/>
    <property type="evidence" value="ECO:0007669"/>
    <property type="project" value="UniProtKB-KW"/>
</dbReference>
<dbReference type="AlphaFoldDB" id="A0A382HS86"/>
<dbReference type="InterPro" id="IPR051122">
    <property type="entry name" value="SDR_DHRS6-like"/>
</dbReference>
<dbReference type="PANTHER" id="PTHR43477">
    <property type="entry name" value="DIHYDROANTICAPSIN 7-DEHYDROGENASE"/>
    <property type="match status" value="1"/>
</dbReference>
<dbReference type="PANTHER" id="PTHR43477:SF1">
    <property type="entry name" value="DIHYDROANTICAPSIN 7-DEHYDROGENASE"/>
    <property type="match status" value="1"/>
</dbReference>
<gene>
    <name evidence="3" type="ORF">METZ01_LOCUS242337</name>
</gene>
<dbReference type="InterPro" id="IPR002347">
    <property type="entry name" value="SDR_fam"/>
</dbReference>
<dbReference type="PRINTS" id="PR00080">
    <property type="entry name" value="SDRFAMILY"/>
</dbReference>
<accession>A0A382HS86</accession>
<evidence type="ECO:0000256" key="2">
    <source>
        <dbReference type="ARBA" id="ARBA00023002"/>
    </source>
</evidence>
<dbReference type="Gene3D" id="3.40.50.720">
    <property type="entry name" value="NAD(P)-binding Rossmann-like Domain"/>
    <property type="match status" value="1"/>
</dbReference>
<comment type="similarity">
    <text evidence="1">Belongs to the short-chain dehydrogenases/reductases (SDR) family.</text>
</comment>
<dbReference type="PROSITE" id="PS00061">
    <property type="entry name" value="ADH_SHORT"/>
    <property type="match status" value="1"/>
</dbReference>
<dbReference type="SUPFAM" id="SSF51735">
    <property type="entry name" value="NAD(P)-binding Rossmann-fold domains"/>
    <property type="match status" value="1"/>
</dbReference>
<evidence type="ECO:0000313" key="3">
    <source>
        <dbReference type="EMBL" id="SVB89483.1"/>
    </source>
</evidence>
<proteinExistence type="inferred from homology"/>
<dbReference type="PRINTS" id="PR00081">
    <property type="entry name" value="GDHRDH"/>
</dbReference>
<sequence length="238" mass="25546">MASTKLEVLNTLIVGATSSIGGSTTRAFVTAGHRVLATSRQETTRPKEPRVTWSDLDLTSAKSIEAFTTSAVPGFGPLDVVVVMAGILPGKQLADYQDEEIDLVMNVNFMGPARLIRSLLPHFSEEAHIILTSSVSGVRGSYDPIYAASKAALIGFTKSLATWLAPNVRVNALAPALVQDSTMYQEMLPERRAKHAQDSPTGQLTTLEEIADLVLQLVGPVWSRTTGEVISIDSSPKQ</sequence>
<dbReference type="EMBL" id="UINC01062654">
    <property type="protein sequence ID" value="SVB89483.1"/>
    <property type="molecule type" value="Genomic_DNA"/>
</dbReference>
<reference evidence="3" key="1">
    <citation type="submission" date="2018-05" db="EMBL/GenBank/DDBJ databases">
        <authorList>
            <person name="Lanie J.A."/>
            <person name="Ng W.-L."/>
            <person name="Kazmierczak K.M."/>
            <person name="Andrzejewski T.M."/>
            <person name="Davidsen T.M."/>
            <person name="Wayne K.J."/>
            <person name="Tettelin H."/>
            <person name="Glass J.I."/>
            <person name="Rusch D."/>
            <person name="Podicherti R."/>
            <person name="Tsui H.-C.T."/>
            <person name="Winkler M.E."/>
        </authorList>
    </citation>
    <scope>NUCLEOTIDE SEQUENCE</scope>
</reference>
<name>A0A382HS86_9ZZZZ</name>
<evidence type="ECO:0000256" key="1">
    <source>
        <dbReference type="ARBA" id="ARBA00006484"/>
    </source>
</evidence>
<dbReference type="InterPro" id="IPR036291">
    <property type="entry name" value="NAD(P)-bd_dom_sf"/>
</dbReference>
<protein>
    <submittedName>
        <fullName evidence="3">Uncharacterized protein</fullName>
    </submittedName>
</protein>
<keyword evidence="2" id="KW-0560">Oxidoreductase</keyword>